<evidence type="ECO:0000313" key="2">
    <source>
        <dbReference type="EMBL" id="QSX34832.1"/>
    </source>
</evidence>
<sequence>MFGKWKKVEEQEVKIELPEESYALLKWKENDLPCIAMLNSALKKFTHKEIFAWHLTVTIEFEELIDNGMPSIEEREIVDPFGDKLENEIKAGGNALFLIRETWNGTRCLVWRVYDPGIANQHLEYLANNFQYPRQFNWHMSHDPEWGKAKWYFEQLET</sequence>
<protein>
    <submittedName>
        <fullName evidence="2">DUF695 domain-containing protein</fullName>
    </submittedName>
</protein>
<dbReference type="Pfam" id="PF05117">
    <property type="entry name" value="DUF695"/>
    <property type="match status" value="1"/>
</dbReference>
<proteinExistence type="predicted"/>
<evidence type="ECO:0000259" key="1">
    <source>
        <dbReference type="Pfam" id="PF05117"/>
    </source>
</evidence>
<evidence type="ECO:0000313" key="3">
    <source>
        <dbReference type="Proteomes" id="UP000662770"/>
    </source>
</evidence>
<name>A0ABX7QTL4_9GAMM</name>
<reference evidence="2 3" key="1">
    <citation type="submission" date="2021-03" db="EMBL/GenBank/DDBJ databases">
        <title>Novel species identification of genus Shewanella.</title>
        <authorList>
            <person name="Liu G."/>
            <person name="Zhang Q."/>
        </authorList>
    </citation>
    <scope>NUCLEOTIDE SEQUENCE [LARGE SCALE GENOMIC DNA]</scope>
    <source>
        <strain evidence="2 3">FJAT-51800</strain>
    </source>
</reference>
<feature type="domain" description="DUF695" evidence="1">
    <location>
        <begin position="30"/>
        <end position="155"/>
    </location>
</feature>
<dbReference type="EMBL" id="CP071503">
    <property type="protein sequence ID" value="QSX34832.1"/>
    <property type="molecule type" value="Genomic_DNA"/>
</dbReference>
<organism evidence="2 3">
    <name type="scientific">Shewanella avicenniae</name>
    <dbReference type="NCBI Taxonomy" id="2814294"/>
    <lineage>
        <taxon>Bacteria</taxon>
        <taxon>Pseudomonadati</taxon>
        <taxon>Pseudomonadota</taxon>
        <taxon>Gammaproteobacteria</taxon>
        <taxon>Alteromonadales</taxon>
        <taxon>Shewanellaceae</taxon>
        <taxon>Shewanella</taxon>
    </lineage>
</organism>
<dbReference type="RefSeq" id="WP_207356029.1">
    <property type="nucleotide sequence ID" value="NZ_CP071503.1"/>
</dbReference>
<accession>A0ABX7QTL4</accession>
<keyword evidence="3" id="KW-1185">Reference proteome</keyword>
<gene>
    <name evidence="2" type="ORF">JYB87_06305</name>
</gene>
<dbReference type="Proteomes" id="UP000662770">
    <property type="component" value="Chromosome"/>
</dbReference>
<dbReference type="InterPro" id="IPR016097">
    <property type="entry name" value="DUF695"/>
</dbReference>